<proteinExistence type="inferred from homology"/>
<keyword evidence="8 9" id="KW-0472">Membrane</keyword>
<keyword evidence="4 9" id="KW-0812">Transmembrane</keyword>
<reference evidence="11" key="1">
    <citation type="submission" date="2017-09" db="EMBL/GenBank/DDBJ databases">
        <title>Depth-based differentiation of microbial function through sediment-hosted aquifers and enrichment of novel symbionts in the deep terrestrial subsurface.</title>
        <authorList>
            <person name="Probst A.J."/>
            <person name="Ladd B."/>
            <person name="Jarett J.K."/>
            <person name="Geller-Mcgrath D.E."/>
            <person name="Sieber C.M.K."/>
            <person name="Emerson J.B."/>
            <person name="Anantharaman K."/>
            <person name="Thomas B.C."/>
            <person name="Malmstrom R."/>
            <person name="Stieglmeier M."/>
            <person name="Klingl A."/>
            <person name="Woyke T."/>
            <person name="Ryan C.M."/>
            <person name="Banfield J.F."/>
        </authorList>
    </citation>
    <scope>NUCLEOTIDE SEQUENCE [LARGE SCALE GENOMIC DNA]</scope>
</reference>
<evidence type="ECO:0000256" key="4">
    <source>
        <dbReference type="ARBA" id="ARBA00022692"/>
    </source>
</evidence>
<gene>
    <name evidence="10" type="primary">secG</name>
    <name evidence="10" type="ORF">CO178_00395</name>
</gene>
<dbReference type="EMBL" id="PFWY01000021">
    <property type="protein sequence ID" value="PJA41347.1"/>
    <property type="molecule type" value="Genomic_DNA"/>
</dbReference>
<evidence type="ECO:0000256" key="8">
    <source>
        <dbReference type="ARBA" id="ARBA00023136"/>
    </source>
</evidence>
<evidence type="ECO:0000256" key="5">
    <source>
        <dbReference type="ARBA" id="ARBA00022927"/>
    </source>
</evidence>
<evidence type="ECO:0000256" key="6">
    <source>
        <dbReference type="ARBA" id="ARBA00022989"/>
    </source>
</evidence>
<keyword evidence="7 9" id="KW-0811">Translocation</keyword>
<sequence>MQINGFIDIIQIISAFAIIVFVLIQQQESGIYSRTSNINRTRRGTEKLVFNLTIVFGLIFVIASIANFLA</sequence>
<dbReference type="GO" id="GO:0009306">
    <property type="term" value="P:protein secretion"/>
    <property type="evidence" value="ECO:0007669"/>
    <property type="project" value="UniProtKB-UniRule"/>
</dbReference>
<dbReference type="Proteomes" id="UP000230683">
    <property type="component" value="Unassembled WGS sequence"/>
</dbReference>
<dbReference type="AlphaFoldDB" id="A0A2M7X5D2"/>
<keyword evidence="5 9" id="KW-0653">Protein transport</keyword>
<accession>A0A2M7X5D2</accession>
<keyword evidence="6 9" id="KW-1133">Transmembrane helix</keyword>
<dbReference type="GO" id="GO:0005886">
    <property type="term" value="C:plasma membrane"/>
    <property type="evidence" value="ECO:0007669"/>
    <property type="project" value="UniProtKB-SubCell"/>
</dbReference>
<organism evidence="10 11">
    <name type="scientific">candidate division WWE3 bacterium CG_4_9_14_3_um_filter_34_6</name>
    <dbReference type="NCBI Taxonomy" id="1975079"/>
    <lineage>
        <taxon>Bacteria</taxon>
        <taxon>Katanobacteria</taxon>
    </lineage>
</organism>
<dbReference type="GO" id="GO:0015450">
    <property type="term" value="F:protein-transporting ATPase activity"/>
    <property type="evidence" value="ECO:0007669"/>
    <property type="project" value="UniProtKB-UniRule"/>
</dbReference>
<keyword evidence="9" id="KW-1003">Cell membrane</keyword>
<evidence type="ECO:0000256" key="1">
    <source>
        <dbReference type="ARBA" id="ARBA00004141"/>
    </source>
</evidence>
<evidence type="ECO:0000313" key="10">
    <source>
        <dbReference type="EMBL" id="PJA41347.1"/>
    </source>
</evidence>
<dbReference type="Pfam" id="PF03840">
    <property type="entry name" value="SecG"/>
    <property type="match status" value="1"/>
</dbReference>
<feature type="transmembrane region" description="Helical" evidence="9">
    <location>
        <begin position="6"/>
        <end position="24"/>
    </location>
</feature>
<comment type="caution">
    <text evidence="10">The sequence shown here is derived from an EMBL/GenBank/DDBJ whole genome shotgun (WGS) entry which is preliminary data.</text>
</comment>
<evidence type="ECO:0000313" key="11">
    <source>
        <dbReference type="Proteomes" id="UP000230683"/>
    </source>
</evidence>
<comment type="function">
    <text evidence="9">Involved in protein export. Participates in an early event of protein translocation.</text>
</comment>
<dbReference type="InterPro" id="IPR004692">
    <property type="entry name" value="SecG"/>
</dbReference>
<comment type="similarity">
    <text evidence="2 9">Belongs to the SecG family.</text>
</comment>
<evidence type="ECO:0000256" key="9">
    <source>
        <dbReference type="RuleBase" id="RU365087"/>
    </source>
</evidence>
<keyword evidence="3 9" id="KW-0813">Transport</keyword>
<feature type="transmembrane region" description="Helical" evidence="9">
    <location>
        <begin position="48"/>
        <end position="69"/>
    </location>
</feature>
<evidence type="ECO:0000256" key="3">
    <source>
        <dbReference type="ARBA" id="ARBA00022448"/>
    </source>
</evidence>
<protein>
    <recommendedName>
        <fullName evidence="9">Protein-export membrane protein SecG</fullName>
    </recommendedName>
</protein>
<name>A0A2M7X5D2_UNCKA</name>
<comment type="subcellular location">
    <subcellularLocation>
        <location evidence="9">Cell membrane</location>
        <topology evidence="9">Multi-pass membrane protein</topology>
    </subcellularLocation>
    <subcellularLocation>
        <location evidence="1">Membrane</location>
        <topology evidence="1">Multi-pass membrane protein</topology>
    </subcellularLocation>
</comment>
<evidence type="ECO:0000256" key="2">
    <source>
        <dbReference type="ARBA" id="ARBA00008445"/>
    </source>
</evidence>
<dbReference type="NCBIfam" id="TIGR00810">
    <property type="entry name" value="secG"/>
    <property type="match status" value="1"/>
</dbReference>
<evidence type="ECO:0000256" key="7">
    <source>
        <dbReference type="ARBA" id="ARBA00023010"/>
    </source>
</evidence>